<protein>
    <recommendedName>
        <fullName evidence="2">RNA 2',3'-cyclic phosphodiesterase</fullName>
        <shortName evidence="2">RNA 2',3'-CPDase</shortName>
        <ecNumber evidence="2">3.1.4.58</ecNumber>
    </recommendedName>
</protein>
<feature type="short sequence motif" description="HXTX 2" evidence="2">
    <location>
        <begin position="124"/>
        <end position="127"/>
    </location>
</feature>
<comment type="caution">
    <text evidence="4">The sequence shown here is derived from an EMBL/GenBank/DDBJ whole genome shotgun (WGS) entry which is preliminary data.</text>
</comment>
<dbReference type="Proteomes" id="UP001499938">
    <property type="component" value="Unassembled WGS sequence"/>
</dbReference>
<dbReference type="GO" id="GO:0016874">
    <property type="term" value="F:ligase activity"/>
    <property type="evidence" value="ECO:0007669"/>
    <property type="project" value="UniProtKB-KW"/>
</dbReference>
<dbReference type="PANTHER" id="PTHR35561:SF1">
    <property type="entry name" value="RNA 2',3'-CYCLIC PHOSPHODIESTERASE"/>
    <property type="match status" value="1"/>
</dbReference>
<dbReference type="InterPro" id="IPR004175">
    <property type="entry name" value="RNA_CPDase"/>
</dbReference>
<evidence type="ECO:0000313" key="5">
    <source>
        <dbReference type="Proteomes" id="UP001499938"/>
    </source>
</evidence>
<dbReference type="EC" id="3.1.4.58" evidence="2"/>
<keyword evidence="4" id="KW-0436">Ligase</keyword>
<comment type="catalytic activity">
    <reaction evidence="2">
        <text>a 3'-end 2',3'-cyclophospho-ribonucleotide-RNA + H2O = a 3'-end 2'-phospho-ribonucleotide-RNA + H(+)</text>
        <dbReference type="Rhea" id="RHEA:11828"/>
        <dbReference type="Rhea" id="RHEA-COMP:10464"/>
        <dbReference type="Rhea" id="RHEA-COMP:17353"/>
        <dbReference type="ChEBI" id="CHEBI:15377"/>
        <dbReference type="ChEBI" id="CHEBI:15378"/>
        <dbReference type="ChEBI" id="CHEBI:83064"/>
        <dbReference type="ChEBI" id="CHEBI:173113"/>
        <dbReference type="EC" id="3.1.4.58"/>
    </reaction>
</comment>
<evidence type="ECO:0000256" key="2">
    <source>
        <dbReference type="HAMAP-Rule" id="MF_01940"/>
    </source>
</evidence>
<feature type="active site" description="Proton acceptor" evidence="2">
    <location>
        <position position="124"/>
    </location>
</feature>
<feature type="short sequence motif" description="HXTX 1" evidence="2">
    <location>
        <begin position="38"/>
        <end position="41"/>
    </location>
</feature>
<name>A0ABP4Y7D6_9MICO</name>
<proteinExistence type="inferred from homology"/>
<dbReference type="HAMAP" id="MF_01940">
    <property type="entry name" value="RNA_CPDase"/>
    <property type="match status" value="1"/>
</dbReference>
<evidence type="ECO:0000313" key="4">
    <source>
        <dbReference type="EMBL" id="GAA1805159.1"/>
    </source>
</evidence>
<dbReference type="PANTHER" id="PTHR35561">
    <property type="entry name" value="RNA 2',3'-CYCLIC PHOSPHODIESTERASE"/>
    <property type="match status" value="1"/>
</dbReference>
<gene>
    <name evidence="4" type="ORF">GCM10009811_30980</name>
</gene>
<dbReference type="NCBIfam" id="TIGR02258">
    <property type="entry name" value="2_5_ligase"/>
    <property type="match status" value="1"/>
</dbReference>
<accession>A0ABP4Y7D6</accession>
<dbReference type="SUPFAM" id="SSF55144">
    <property type="entry name" value="LigT-like"/>
    <property type="match status" value="1"/>
</dbReference>
<keyword evidence="5" id="KW-1185">Reference proteome</keyword>
<comment type="function">
    <text evidence="2">Hydrolyzes RNA 2',3'-cyclic phosphodiester to an RNA 2'-phosphomonoester.</text>
</comment>
<evidence type="ECO:0000256" key="1">
    <source>
        <dbReference type="ARBA" id="ARBA00022801"/>
    </source>
</evidence>
<feature type="region of interest" description="Disordered" evidence="3">
    <location>
        <begin position="163"/>
        <end position="186"/>
    </location>
</feature>
<evidence type="ECO:0000256" key="3">
    <source>
        <dbReference type="SAM" id="MobiDB-lite"/>
    </source>
</evidence>
<reference evidence="5" key="1">
    <citation type="journal article" date="2019" name="Int. J. Syst. Evol. Microbiol.">
        <title>The Global Catalogue of Microorganisms (GCM) 10K type strain sequencing project: providing services to taxonomists for standard genome sequencing and annotation.</title>
        <authorList>
            <consortium name="The Broad Institute Genomics Platform"/>
            <consortium name="The Broad Institute Genome Sequencing Center for Infectious Disease"/>
            <person name="Wu L."/>
            <person name="Ma J."/>
        </authorList>
    </citation>
    <scope>NUCLEOTIDE SEQUENCE [LARGE SCALE GENOMIC DNA]</scope>
    <source>
        <strain evidence="5">JCM 15592</strain>
    </source>
</reference>
<dbReference type="InterPro" id="IPR009097">
    <property type="entry name" value="Cyclic_Pdiesterase"/>
</dbReference>
<dbReference type="EMBL" id="BAAAPO010000047">
    <property type="protein sequence ID" value="GAA1805159.1"/>
    <property type="molecule type" value="Genomic_DNA"/>
</dbReference>
<feature type="active site" description="Proton donor" evidence="2">
    <location>
        <position position="38"/>
    </location>
</feature>
<organism evidence="4 5">
    <name type="scientific">Nostocoides veronense</name>
    <dbReference type="NCBI Taxonomy" id="330836"/>
    <lineage>
        <taxon>Bacteria</taxon>
        <taxon>Bacillati</taxon>
        <taxon>Actinomycetota</taxon>
        <taxon>Actinomycetes</taxon>
        <taxon>Micrococcales</taxon>
        <taxon>Intrasporangiaceae</taxon>
        <taxon>Nostocoides</taxon>
    </lineage>
</organism>
<dbReference type="Pfam" id="PF13563">
    <property type="entry name" value="2_5_RNA_ligase2"/>
    <property type="match status" value="1"/>
</dbReference>
<dbReference type="Gene3D" id="3.90.1140.10">
    <property type="entry name" value="Cyclic phosphodiesterase"/>
    <property type="match status" value="1"/>
</dbReference>
<sequence length="186" mass="20175">MFVALVPPPEVVEDLSEFLAPRREAGTDLRWTDDEQIHLTLAFLPEVAEAGLDRLTEALGERLSAIDPAAVRLVAGGAFPNPYAARVLFAGAEPQPWLATLARAVRHTASHAGATVDGGPFHPHITLARMRRPIEATRWIRILQAYESPGWVADSVTLVHSQLGQGRQGRPRHTPVATLPLAPAEL</sequence>
<comment type="similarity">
    <text evidence="2">Belongs to the 2H phosphoesterase superfamily. ThpR family.</text>
</comment>
<keyword evidence="1 2" id="KW-0378">Hydrolase</keyword>